<name>A0A2A2K0L5_9BILA</name>
<dbReference type="EMBL" id="LIAE01009924">
    <property type="protein sequence ID" value="PAV67444.1"/>
    <property type="molecule type" value="Genomic_DNA"/>
</dbReference>
<evidence type="ECO:0000313" key="3">
    <source>
        <dbReference type="EMBL" id="PAV67444.1"/>
    </source>
</evidence>
<dbReference type="Gene3D" id="2.30.30.140">
    <property type="match status" value="1"/>
</dbReference>
<feature type="compositionally biased region" description="Acidic residues" evidence="1">
    <location>
        <begin position="284"/>
        <end position="296"/>
    </location>
</feature>
<feature type="region of interest" description="Disordered" evidence="1">
    <location>
        <begin position="275"/>
        <end position="296"/>
    </location>
</feature>
<dbReference type="AlphaFoldDB" id="A0A2A2K0L5"/>
<evidence type="ECO:0000313" key="4">
    <source>
        <dbReference type="Proteomes" id="UP000218231"/>
    </source>
</evidence>
<proteinExistence type="predicted"/>
<feature type="domain" description="Tudor" evidence="2">
    <location>
        <begin position="93"/>
        <end position="201"/>
    </location>
</feature>
<dbReference type="Proteomes" id="UP000218231">
    <property type="component" value="Unassembled WGS sequence"/>
</dbReference>
<gene>
    <name evidence="3" type="ORF">WR25_19486</name>
</gene>
<organism evidence="3 4">
    <name type="scientific">Diploscapter pachys</name>
    <dbReference type="NCBI Taxonomy" id="2018661"/>
    <lineage>
        <taxon>Eukaryota</taxon>
        <taxon>Metazoa</taxon>
        <taxon>Ecdysozoa</taxon>
        <taxon>Nematoda</taxon>
        <taxon>Chromadorea</taxon>
        <taxon>Rhabditida</taxon>
        <taxon>Rhabditina</taxon>
        <taxon>Rhabditomorpha</taxon>
        <taxon>Rhabditoidea</taxon>
        <taxon>Rhabditidae</taxon>
        <taxon>Diploscapter</taxon>
    </lineage>
</organism>
<evidence type="ECO:0000256" key="1">
    <source>
        <dbReference type="SAM" id="MobiDB-lite"/>
    </source>
</evidence>
<keyword evidence="4" id="KW-1185">Reference proteome</keyword>
<accession>A0A2A2K0L5</accession>
<dbReference type="InterPro" id="IPR002999">
    <property type="entry name" value="Tudor"/>
</dbReference>
<dbReference type="STRING" id="2018661.A0A2A2K0L5"/>
<dbReference type="Pfam" id="PF00567">
    <property type="entry name" value="TUDOR"/>
    <property type="match status" value="1"/>
</dbReference>
<evidence type="ECO:0000259" key="2">
    <source>
        <dbReference type="Pfam" id="PF00567"/>
    </source>
</evidence>
<dbReference type="PANTHER" id="PTHR16442">
    <property type="entry name" value="RING FINGER PROTEIN 17"/>
    <property type="match status" value="1"/>
</dbReference>
<protein>
    <recommendedName>
        <fullName evidence="2">Tudor domain-containing protein</fullName>
    </recommendedName>
</protein>
<dbReference type="PANTHER" id="PTHR16442:SF1">
    <property type="entry name" value="RING FINGER PROTEIN 17"/>
    <property type="match status" value="1"/>
</dbReference>
<comment type="caution">
    <text evidence="3">The sequence shown here is derived from an EMBL/GenBank/DDBJ whole genome shotgun (WGS) entry which is preliminary data.</text>
</comment>
<sequence length="364" mass="42654">MDWGTSFVHKYVPPDELSDCRMLVMVESGTEYEIRKLIDEFPDVCWKFPCSTTIAQYHFDVAAKNKPIIADKSNPHVSEGIGDLPKFYATLPFFVSPFEINIQPKYLDKARLNMSEQLQRMYEEDSQRWKPDPKNIFDTVACACRSGDAWHRARIFECKRGNSFLVDLIDYGVRKITDFENLRMLPKKFGRIPPLALKCRVRDVYVNDLNTEKVNLFSKIIEECGNLVRVEITSVQEPYLVNLFHPTISNYNLCEVFYRRAPDSGHEAAKWRKLKEHERRENGDTSDQEDMLSDEEDEEFFDPLPRFVIQLDRIGKATRVPDKMLQVAHVENARLIYVKSNWQIKQTTEIEEILQDKVSFFFLI</sequence>
<dbReference type="OrthoDB" id="9989103at2759"/>
<dbReference type="SUPFAM" id="SSF63748">
    <property type="entry name" value="Tudor/PWWP/MBT"/>
    <property type="match status" value="1"/>
</dbReference>
<reference evidence="3 4" key="1">
    <citation type="journal article" date="2017" name="Curr. Biol.">
        <title>Genome architecture and evolution of a unichromosomal asexual nematode.</title>
        <authorList>
            <person name="Fradin H."/>
            <person name="Zegar C."/>
            <person name="Gutwein M."/>
            <person name="Lucas J."/>
            <person name="Kovtun M."/>
            <person name="Corcoran D."/>
            <person name="Baugh L.R."/>
            <person name="Kiontke K."/>
            <person name="Gunsalus K."/>
            <person name="Fitch D.H."/>
            <person name="Piano F."/>
        </authorList>
    </citation>
    <scope>NUCLEOTIDE SEQUENCE [LARGE SCALE GENOMIC DNA]</scope>
    <source>
        <strain evidence="3">PF1309</strain>
    </source>
</reference>